<gene>
    <name evidence="9" type="ORF">AW736_05590</name>
</gene>
<dbReference type="RefSeq" id="WP_068769227.1">
    <property type="nucleotide sequence ID" value="NZ_CP109796.1"/>
</dbReference>
<dbReference type="Gene3D" id="3.40.980.20">
    <property type="entry name" value="Four-carbon acid sugar kinase, nucleotide binding domain"/>
    <property type="match status" value="1"/>
</dbReference>
<evidence type="ECO:0000313" key="10">
    <source>
        <dbReference type="Proteomes" id="UP000078486"/>
    </source>
</evidence>
<dbReference type="InterPro" id="IPR042213">
    <property type="entry name" value="NBD_C_sf"/>
</dbReference>
<dbReference type="GO" id="GO:0016301">
    <property type="term" value="F:kinase activity"/>
    <property type="evidence" value="ECO:0007669"/>
    <property type="project" value="UniProtKB-KW"/>
</dbReference>
<dbReference type="GO" id="GO:0005524">
    <property type="term" value="F:ATP binding"/>
    <property type="evidence" value="ECO:0007669"/>
    <property type="project" value="UniProtKB-KW"/>
</dbReference>
<sequence length="400" mass="42152">MSHTILADDLSGAMETAATFMRHGWSPSIPLDESVAVPAGASVVISTETRNLPPATALSVLAARAGEIRRIGANLVFKKIDSTMRGPVGAELAAVRETWPERPVFITPANPLVGRVVVDGVLHVNGIRVTQTPFRHDPGWPVMHNELIRLLAASGGPGGTVTLPLAVIRGRVRVRWLREKMAAGRMVFACDAETIDDLRAIVAAAREAHGAPLFTGSSALAAVVAEFARPAANASTVENKNAPPPMCGGTLFVCGSKHPASHHQMRALDLPLRMLTPESFGLASELAADLAARGRATVLCADYPGLPEDALAAMGNIVETVARIALVGTLFVTGGETARALCRRLGGTALELRAEIEPGVIAARMLCPEGARLVITKPGGYGDAQCLVRIREWIYEASDS</sequence>
<protein>
    <recommendedName>
        <fullName evidence="11">Four-carbon acid sugar kinase family protein</fullName>
    </recommendedName>
</protein>
<dbReference type="Pfam" id="PF17042">
    <property type="entry name" value="NBD_C"/>
    <property type="match status" value="1"/>
</dbReference>
<evidence type="ECO:0008006" key="11">
    <source>
        <dbReference type="Google" id="ProtNLM"/>
    </source>
</evidence>
<feature type="domain" description="Four-carbon acid sugar kinase nucleotide binding" evidence="8">
    <location>
        <begin position="312"/>
        <end position="386"/>
    </location>
</feature>
<evidence type="ECO:0000259" key="8">
    <source>
        <dbReference type="Pfam" id="PF17042"/>
    </source>
</evidence>
<comment type="similarity">
    <text evidence="1">Belongs to the four-carbon acid sugar kinase family.</text>
</comment>
<accession>A0A178IM75</accession>
<reference evidence="9 10" key="1">
    <citation type="submission" date="2016-01" db="EMBL/GenBank/DDBJ databases">
        <title>High potential of lignocellulose degradation of a new Verrucomicrobia species.</title>
        <authorList>
            <person name="Wang Y."/>
            <person name="Shi Y."/>
            <person name="Qiu Z."/>
            <person name="Liu S."/>
            <person name="Yang H."/>
        </authorList>
    </citation>
    <scope>NUCLEOTIDE SEQUENCE [LARGE SCALE GENOMIC DNA]</scope>
    <source>
        <strain evidence="9 10">TSB47</strain>
    </source>
</reference>
<evidence type="ECO:0000259" key="7">
    <source>
        <dbReference type="Pfam" id="PF07005"/>
    </source>
</evidence>
<dbReference type="InterPro" id="IPR031475">
    <property type="entry name" value="NBD_C"/>
</dbReference>
<dbReference type="Pfam" id="PF07005">
    <property type="entry name" value="SBD_N"/>
    <property type="match status" value="1"/>
</dbReference>
<keyword evidence="6" id="KW-0119">Carbohydrate metabolism</keyword>
<organism evidence="9 10">
    <name type="scientific">Termitidicoccus mucosus</name>
    <dbReference type="NCBI Taxonomy" id="1184151"/>
    <lineage>
        <taxon>Bacteria</taxon>
        <taxon>Pseudomonadati</taxon>
        <taxon>Verrucomicrobiota</taxon>
        <taxon>Opitutia</taxon>
        <taxon>Opitutales</taxon>
        <taxon>Opitutaceae</taxon>
        <taxon>Termitidicoccus</taxon>
    </lineage>
</organism>
<dbReference type="SUPFAM" id="SSF142764">
    <property type="entry name" value="YgbK-like"/>
    <property type="match status" value="1"/>
</dbReference>
<dbReference type="InterPro" id="IPR010737">
    <property type="entry name" value="4-carb_acid_sugar_kinase_N"/>
</dbReference>
<dbReference type="OrthoDB" id="191465at2"/>
<evidence type="ECO:0000256" key="4">
    <source>
        <dbReference type="ARBA" id="ARBA00022777"/>
    </source>
</evidence>
<dbReference type="STRING" id="1184151.AW736_05590"/>
<keyword evidence="10" id="KW-1185">Reference proteome</keyword>
<dbReference type="InterPro" id="IPR037051">
    <property type="entry name" value="4-carb_acid_sugar_kinase_N_sf"/>
</dbReference>
<dbReference type="Proteomes" id="UP000078486">
    <property type="component" value="Unassembled WGS sequence"/>
</dbReference>
<evidence type="ECO:0000256" key="2">
    <source>
        <dbReference type="ARBA" id="ARBA00022679"/>
    </source>
</evidence>
<feature type="domain" description="Four-carbon acid sugar kinase N-terminal" evidence="7">
    <location>
        <begin position="5"/>
        <end position="222"/>
    </location>
</feature>
<proteinExistence type="inferred from homology"/>
<comment type="caution">
    <text evidence="9">The sequence shown here is derived from an EMBL/GenBank/DDBJ whole genome shotgun (WGS) entry which is preliminary data.</text>
</comment>
<evidence type="ECO:0000256" key="6">
    <source>
        <dbReference type="ARBA" id="ARBA00023277"/>
    </source>
</evidence>
<keyword evidence="5" id="KW-0067">ATP-binding</keyword>
<keyword evidence="3" id="KW-0547">Nucleotide-binding</keyword>
<name>A0A178IM75_9BACT</name>
<keyword evidence="2" id="KW-0808">Transferase</keyword>
<evidence type="ECO:0000256" key="3">
    <source>
        <dbReference type="ARBA" id="ARBA00022741"/>
    </source>
</evidence>
<keyword evidence="4" id="KW-0418">Kinase</keyword>
<evidence type="ECO:0000313" key="9">
    <source>
        <dbReference type="EMBL" id="OAM90970.1"/>
    </source>
</evidence>
<evidence type="ECO:0000256" key="5">
    <source>
        <dbReference type="ARBA" id="ARBA00022840"/>
    </source>
</evidence>
<dbReference type="AlphaFoldDB" id="A0A178IM75"/>
<evidence type="ECO:0000256" key="1">
    <source>
        <dbReference type="ARBA" id="ARBA00005715"/>
    </source>
</evidence>
<dbReference type="EMBL" id="LRRQ01000043">
    <property type="protein sequence ID" value="OAM90970.1"/>
    <property type="molecule type" value="Genomic_DNA"/>
</dbReference>
<dbReference type="Gene3D" id="3.40.50.10840">
    <property type="entry name" value="Putative sugar-binding, N-terminal domain"/>
    <property type="match status" value="1"/>
</dbReference>